<accession>A0A0F9SFH6</accession>
<sequence length="162" mass="18788">MRIQKWTKASNYMGEDMSEYYKGLARRPRAPNALMDSNFEMALELLGGESETVLVCSFGSWTGSFEQILVHESDEVAVAALEDVAERLAEYPVLDDEDHSEREDKATDVLWKELGLRERIEYLVKHEESIFAARTDNAYDLYHRAEQTYYYVQMLANEREDA</sequence>
<proteinExistence type="predicted"/>
<name>A0A0F9SFH6_9ZZZZ</name>
<protein>
    <submittedName>
        <fullName evidence="1">Uncharacterized protein</fullName>
    </submittedName>
</protein>
<dbReference type="EMBL" id="LAZR01002584">
    <property type="protein sequence ID" value="KKN28148.1"/>
    <property type="molecule type" value="Genomic_DNA"/>
</dbReference>
<gene>
    <name evidence="1" type="ORF">LCGC14_0857140</name>
</gene>
<organism evidence="1">
    <name type="scientific">marine sediment metagenome</name>
    <dbReference type="NCBI Taxonomy" id="412755"/>
    <lineage>
        <taxon>unclassified sequences</taxon>
        <taxon>metagenomes</taxon>
        <taxon>ecological metagenomes</taxon>
    </lineage>
</organism>
<dbReference type="AlphaFoldDB" id="A0A0F9SFH6"/>
<comment type="caution">
    <text evidence="1">The sequence shown here is derived from an EMBL/GenBank/DDBJ whole genome shotgun (WGS) entry which is preliminary data.</text>
</comment>
<evidence type="ECO:0000313" key="1">
    <source>
        <dbReference type="EMBL" id="KKN28148.1"/>
    </source>
</evidence>
<reference evidence="1" key="1">
    <citation type="journal article" date="2015" name="Nature">
        <title>Complex archaea that bridge the gap between prokaryotes and eukaryotes.</title>
        <authorList>
            <person name="Spang A."/>
            <person name="Saw J.H."/>
            <person name="Jorgensen S.L."/>
            <person name="Zaremba-Niedzwiedzka K."/>
            <person name="Martijn J."/>
            <person name="Lind A.E."/>
            <person name="van Eijk R."/>
            <person name="Schleper C."/>
            <person name="Guy L."/>
            <person name="Ettema T.J."/>
        </authorList>
    </citation>
    <scope>NUCLEOTIDE SEQUENCE</scope>
</reference>